<dbReference type="RefSeq" id="WP_130343298.1">
    <property type="nucleotide sequence ID" value="NZ_SGWQ01000002.1"/>
</dbReference>
<dbReference type="Proteomes" id="UP000294257">
    <property type="component" value="Unassembled WGS sequence"/>
</dbReference>
<evidence type="ECO:0000256" key="2">
    <source>
        <dbReference type="SAM" id="Phobius"/>
    </source>
</evidence>
<proteinExistence type="predicted"/>
<evidence type="ECO:0000313" key="4">
    <source>
        <dbReference type="Proteomes" id="UP000294257"/>
    </source>
</evidence>
<feature type="transmembrane region" description="Helical" evidence="2">
    <location>
        <begin position="62"/>
        <end position="86"/>
    </location>
</feature>
<gene>
    <name evidence="3" type="ORF">EV193_102437</name>
</gene>
<evidence type="ECO:0008006" key="5">
    <source>
        <dbReference type="Google" id="ProtNLM"/>
    </source>
</evidence>
<evidence type="ECO:0000313" key="3">
    <source>
        <dbReference type="EMBL" id="RZS43457.1"/>
    </source>
</evidence>
<reference evidence="3 4" key="1">
    <citation type="submission" date="2019-02" db="EMBL/GenBank/DDBJ databases">
        <title>Genomic Encyclopedia of Type Strains, Phase IV (KMG-IV): sequencing the most valuable type-strain genomes for metagenomic binning, comparative biology and taxonomic classification.</title>
        <authorList>
            <person name="Goeker M."/>
        </authorList>
    </citation>
    <scope>NUCLEOTIDE SEQUENCE [LARGE SCALE GENOMIC DNA]</scope>
    <source>
        <strain evidence="3 4">DSM 101727</strain>
    </source>
</reference>
<dbReference type="EMBL" id="SGWQ01000002">
    <property type="protein sequence ID" value="RZS43457.1"/>
    <property type="molecule type" value="Genomic_DNA"/>
</dbReference>
<protein>
    <recommendedName>
        <fullName evidence="5">DUF4878 domain-containing protein</fullName>
    </recommendedName>
</protein>
<feature type="region of interest" description="Disordered" evidence="1">
    <location>
        <begin position="1"/>
        <end position="57"/>
    </location>
</feature>
<name>A0A4Q7L2L4_9PSEU</name>
<dbReference type="SUPFAM" id="SSF81995">
    <property type="entry name" value="beta-sandwich domain of Sec23/24"/>
    <property type="match status" value="1"/>
</dbReference>
<comment type="caution">
    <text evidence="3">The sequence shown here is derived from an EMBL/GenBank/DDBJ whole genome shotgun (WGS) entry which is preliminary data.</text>
</comment>
<dbReference type="AlphaFoldDB" id="A0A4Q7L2L4"/>
<accession>A0A4Q7L2L4</accession>
<evidence type="ECO:0000256" key="1">
    <source>
        <dbReference type="SAM" id="MobiDB-lite"/>
    </source>
</evidence>
<organism evidence="3 4">
    <name type="scientific">Herbihabitans rhizosphaerae</name>
    <dbReference type="NCBI Taxonomy" id="1872711"/>
    <lineage>
        <taxon>Bacteria</taxon>
        <taxon>Bacillati</taxon>
        <taxon>Actinomycetota</taxon>
        <taxon>Actinomycetes</taxon>
        <taxon>Pseudonocardiales</taxon>
        <taxon>Pseudonocardiaceae</taxon>
        <taxon>Herbihabitans</taxon>
    </lineage>
</organism>
<keyword evidence="2" id="KW-0812">Transmembrane</keyword>
<keyword evidence="2" id="KW-1133">Transmembrane helix</keyword>
<dbReference type="OrthoDB" id="3688865at2"/>
<sequence length="223" mass="23807">MTYPPQQPGPYGQQPDPYGQQGQYGPPSGSFPQQQGYPQQGYPQQGGGYPPMGPPPQKRNTGVIVTIAVVAVLLLGGGGVGLWLLLKDDDGGGSGAVDTSDPKSVAEKWAKINEASENGNSVTAVPRAEIKAIICSADQSDFDKEYDTAERRAQTRPPTPETRPYTYRASDVQVNGDTGTFRLSYDRQGSTSSRGKTVPLRKEDGGWKVCNNDRRTGSSAPTS</sequence>
<feature type="region of interest" description="Disordered" evidence="1">
    <location>
        <begin position="176"/>
        <end position="223"/>
    </location>
</feature>
<feature type="compositionally biased region" description="Low complexity" evidence="1">
    <location>
        <begin position="9"/>
        <end position="43"/>
    </location>
</feature>
<feature type="compositionally biased region" description="Basic and acidic residues" evidence="1">
    <location>
        <begin position="200"/>
        <end position="216"/>
    </location>
</feature>
<keyword evidence="4" id="KW-1185">Reference proteome</keyword>
<keyword evidence="2" id="KW-0472">Membrane</keyword>